<dbReference type="EMBL" id="HQ698924">
    <property type="protein sequence ID" value="ADW24497.1"/>
    <property type="molecule type" value="Genomic_DNA"/>
</dbReference>
<evidence type="ECO:0000256" key="5">
    <source>
        <dbReference type="ARBA" id="ARBA00023136"/>
    </source>
</evidence>
<dbReference type="PROSITE" id="PS50262">
    <property type="entry name" value="G_PROTEIN_RECEP_F1_2"/>
    <property type="match status" value="1"/>
</dbReference>
<gene>
    <name evidence="11" type="ORF">RHVP-L.74</name>
    <name evidence="10" type="ORF">RHVP.74</name>
</gene>
<proteinExistence type="predicted"/>
<organism evidence="10 12">
    <name type="scientific">Cricetid gammaherpesvirus 2</name>
    <dbReference type="NCBI Taxonomy" id="1605972"/>
    <lineage>
        <taxon>Viruses</taxon>
        <taxon>Duplodnaviria</taxon>
        <taxon>Heunggongvirae</taxon>
        <taxon>Peploviricota</taxon>
        <taxon>Herviviricetes</taxon>
        <taxon>Herpesvirales</taxon>
        <taxon>Orthoherpesviridae</taxon>
        <taxon>Gammaherpesvirinae</taxon>
        <taxon>Rhadinovirus</taxon>
        <taxon>Rhadinovirus cricetidgamma2</taxon>
    </lineage>
</organism>
<protein>
    <submittedName>
        <fullName evidence="10">G-protein coupled receptor</fullName>
    </submittedName>
</protein>
<evidence type="ECO:0000256" key="6">
    <source>
        <dbReference type="ARBA" id="ARBA00023170"/>
    </source>
</evidence>
<evidence type="ECO:0000313" key="11">
    <source>
        <dbReference type="EMBL" id="ADW24497.1"/>
    </source>
</evidence>
<dbReference type="InterPro" id="IPR050119">
    <property type="entry name" value="CCR1-9-like"/>
</dbReference>
<feature type="transmembrane region" description="Helical" evidence="8">
    <location>
        <begin position="298"/>
        <end position="316"/>
    </location>
</feature>
<dbReference type="PANTHER" id="PTHR10489">
    <property type="entry name" value="CELL ADHESION MOLECULE"/>
    <property type="match status" value="1"/>
</dbReference>
<evidence type="ECO:0000259" key="9">
    <source>
        <dbReference type="PROSITE" id="PS50262"/>
    </source>
</evidence>
<keyword evidence="5 8" id="KW-0472">Membrane</keyword>
<feature type="transmembrane region" description="Helical" evidence="8">
    <location>
        <begin position="46"/>
        <end position="68"/>
    </location>
</feature>
<evidence type="ECO:0000256" key="3">
    <source>
        <dbReference type="ARBA" id="ARBA00022989"/>
    </source>
</evidence>
<keyword evidence="6 10" id="KW-0675">Receptor</keyword>
<dbReference type="SUPFAM" id="SSF81321">
    <property type="entry name" value="Family A G protein-coupled receptor-like"/>
    <property type="match status" value="1"/>
</dbReference>
<dbReference type="InterPro" id="IPR017452">
    <property type="entry name" value="GPCR_Rhodpsn_7TM"/>
</dbReference>
<keyword evidence="2 8" id="KW-0812">Transmembrane</keyword>
<dbReference type="KEGG" id="vg:10192265"/>
<accession>E9M5Q7</accession>
<sequence length="340" mass="38236">MDEKTLQNYIDQWSANYSYDDYWNGSDVVLSAPCVHAPHMLGPASVFWVCFWGLVLTLFVNGVVMFVLLKDWVNLIASDVMMLGLCIYNILCVACMLLGSALHITHYVEGLMCYVQILFESLTLYSGAWMVGFTGMYRCALVLFPKKEGIKKRCLGWWFIVLSFIFGVLLAIDELISTKRLDVVVIGGKDVSVCAMVGYGPDRARVYVVQSLFGILIPVIMIFVCFLILVWSVTKLKLKKKCRVYGSFLAGLMLFMLMCAPYNVALMIDGFMRLGMVVDTCEGRTLLDLLLQLFNGARAMYCIIATLVMSLCGSVFKTRLVRQLQRCQVSWPEDSLTSAV</sequence>
<keyword evidence="12" id="KW-1185">Reference proteome</keyword>
<dbReference type="Gene3D" id="1.20.1070.10">
    <property type="entry name" value="Rhodopsin 7-helix transmembrane proteins"/>
    <property type="match status" value="1"/>
</dbReference>
<feature type="transmembrane region" description="Helical" evidence="8">
    <location>
        <begin position="80"/>
        <end position="102"/>
    </location>
</feature>
<name>E9M5Q7_9GAMA</name>
<feature type="transmembrane region" description="Helical" evidence="8">
    <location>
        <begin position="155"/>
        <end position="172"/>
    </location>
</feature>
<dbReference type="GO" id="GO:0004930">
    <property type="term" value="F:G protein-coupled receptor activity"/>
    <property type="evidence" value="ECO:0007669"/>
    <property type="project" value="UniProtKB-KW"/>
</dbReference>
<dbReference type="GO" id="GO:0016020">
    <property type="term" value="C:membrane"/>
    <property type="evidence" value="ECO:0007669"/>
    <property type="project" value="UniProtKB-SubCell"/>
</dbReference>
<keyword evidence="4" id="KW-0297">G-protein coupled receptor</keyword>
<feature type="transmembrane region" description="Helical" evidence="8">
    <location>
        <begin position="244"/>
        <end position="268"/>
    </location>
</feature>
<feature type="domain" description="G-protein coupled receptors family 1 profile" evidence="9">
    <location>
        <begin position="60"/>
        <end position="309"/>
    </location>
</feature>
<dbReference type="OrthoDB" id="20856at10239"/>
<evidence type="ECO:0000256" key="4">
    <source>
        <dbReference type="ARBA" id="ARBA00023040"/>
    </source>
</evidence>
<dbReference type="Proteomes" id="UP000134313">
    <property type="component" value="Segment"/>
</dbReference>
<reference evidence="12 13" key="1">
    <citation type="journal article" date="2011" name="J. Virol.">
        <title>Identification and sequencing of a novel rodent gammaherpesvirus that establishes acute and latent infection in laboratory mice.</title>
        <authorList>
            <person name="Loh J."/>
            <person name="Zhao G."/>
            <person name="Nelson C.A."/>
            <person name="Coder P."/>
            <person name="Droit L."/>
            <person name="Handley S.A."/>
            <person name="Johnson L.S."/>
            <person name="Vachharajani P."/>
            <person name="Guzman H."/>
            <person name="Tesh R.B."/>
            <person name="Wang D."/>
            <person name="Fremont D.H."/>
            <person name="Virgin H.W."/>
        </authorList>
    </citation>
    <scope>NUCLEOTIDE SEQUENCE [LARGE SCALE GENOMIC DNA]</scope>
</reference>
<feature type="transmembrane region" description="Helical" evidence="8">
    <location>
        <begin position="122"/>
        <end position="143"/>
    </location>
</feature>
<dbReference type="Proteomes" id="UP000164320">
    <property type="component" value="Genome"/>
</dbReference>
<evidence type="ECO:0000256" key="2">
    <source>
        <dbReference type="ARBA" id="ARBA00022692"/>
    </source>
</evidence>
<evidence type="ECO:0000256" key="7">
    <source>
        <dbReference type="ARBA" id="ARBA00023224"/>
    </source>
</evidence>
<dbReference type="EMBL" id="HQ221963">
    <property type="protein sequence ID" value="ADW24415.1"/>
    <property type="molecule type" value="Genomic_DNA"/>
</dbReference>
<evidence type="ECO:0000313" key="10">
    <source>
        <dbReference type="EMBL" id="ADW24415.1"/>
    </source>
</evidence>
<dbReference type="RefSeq" id="YP_004207910.1">
    <property type="nucleotide sequence ID" value="NC_015049.1"/>
</dbReference>
<dbReference type="GeneID" id="10192265"/>
<comment type="subcellular location">
    <subcellularLocation>
        <location evidence="1">Membrane</location>
        <topology evidence="1">Multi-pass membrane protein</topology>
    </subcellularLocation>
</comment>
<dbReference type="PANTHER" id="PTHR10489:SF932">
    <property type="entry name" value="G-PROTEIN COUPLED RECEPTORS FAMILY 1 PROFILE DOMAIN-CONTAINING PROTEIN"/>
    <property type="match status" value="1"/>
</dbReference>
<keyword evidence="3 8" id="KW-1133">Transmembrane helix</keyword>
<evidence type="ECO:0000256" key="8">
    <source>
        <dbReference type="SAM" id="Phobius"/>
    </source>
</evidence>
<keyword evidence="7" id="KW-0807">Transducer</keyword>
<evidence type="ECO:0000313" key="13">
    <source>
        <dbReference type="Proteomes" id="UP000164320"/>
    </source>
</evidence>
<evidence type="ECO:0000256" key="1">
    <source>
        <dbReference type="ARBA" id="ARBA00004141"/>
    </source>
</evidence>
<feature type="transmembrane region" description="Helical" evidence="8">
    <location>
        <begin position="207"/>
        <end position="232"/>
    </location>
</feature>
<evidence type="ECO:0000313" key="12">
    <source>
        <dbReference type="Proteomes" id="UP000134313"/>
    </source>
</evidence>